<keyword evidence="7" id="KW-0496">Mitochondrion</keyword>
<comment type="subcellular location">
    <subcellularLocation>
        <location evidence="1">Mitochondrion membrane</location>
        <topology evidence="1">Multi-pass membrane protein</topology>
    </subcellularLocation>
</comment>
<comment type="similarity">
    <text evidence="2 9">Belongs to the mitochondrial carrier (TC 2.A.29) family.</text>
</comment>
<evidence type="ECO:0000256" key="9">
    <source>
        <dbReference type="RuleBase" id="RU000488"/>
    </source>
</evidence>
<accession>A0A383W7M4</accession>
<dbReference type="AlphaFoldDB" id="A0A383W7M4"/>
<evidence type="ECO:0000256" key="7">
    <source>
        <dbReference type="ARBA" id="ARBA00023128"/>
    </source>
</evidence>
<name>A0A383W7M4_TETOB</name>
<keyword evidence="6" id="KW-1133">Transmembrane helix</keyword>
<evidence type="ECO:0000256" key="6">
    <source>
        <dbReference type="ARBA" id="ARBA00022989"/>
    </source>
</evidence>
<dbReference type="EMBL" id="FNXT01001184">
    <property type="protein sequence ID" value="SZX73162.1"/>
    <property type="molecule type" value="Genomic_DNA"/>
</dbReference>
<evidence type="ECO:0000313" key="10">
    <source>
        <dbReference type="EMBL" id="SZX73162.1"/>
    </source>
</evidence>
<dbReference type="PROSITE" id="PS50920">
    <property type="entry name" value="SOLCAR"/>
    <property type="match status" value="3"/>
</dbReference>
<dbReference type="InterPro" id="IPR023395">
    <property type="entry name" value="MCP_dom_sf"/>
</dbReference>
<keyword evidence="8" id="KW-0472">Membrane</keyword>
<dbReference type="GO" id="GO:0022857">
    <property type="term" value="F:transmembrane transporter activity"/>
    <property type="evidence" value="ECO:0007669"/>
    <property type="project" value="TreeGrafter"/>
</dbReference>
<evidence type="ECO:0000256" key="4">
    <source>
        <dbReference type="ARBA" id="ARBA00022692"/>
    </source>
</evidence>
<protein>
    <submittedName>
        <fullName evidence="10">Uncharacterized protein</fullName>
    </submittedName>
</protein>
<evidence type="ECO:0000256" key="2">
    <source>
        <dbReference type="ARBA" id="ARBA00006375"/>
    </source>
</evidence>
<gene>
    <name evidence="10" type="ORF">BQ4739_LOCUS13278</name>
</gene>
<keyword evidence="4 9" id="KW-0812">Transmembrane</keyword>
<dbReference type="SUPFAM" id="SSF103506">
    <property type="entry name" value="Mitochondrial carrier"/>
    <property type="match status" value="1"/>
</dbReference>
<evidence type="ECO:0000256" key="5">
    <source>
        <dbReference type="ARBA" id="ARBA00022737"/>
    </source>
</evidence>
<dbReference type="InterPro" id="IPR050567">
    <property type="entry name" value="Mitochondrial_Carrier"/>
</dbReference>
<evidence type="ECO:0000256" key="3">
    <source>
        <dbReference type="ARBA" id="ARBA00022448"/>
    </source>
</evidence>
<evidence type="ECO:0000313" key="11">
    <source>
        <dbReference type="Proteomes" id="UP000256970"/>
    </source>
</evidence>
<dbReference type="Proteomes" id="UP000256970">
    <property type="component" value="Unassembled WGS sequence"/>
</dbReference>
<dbReference type="InterPro" id="IPR018108">
    <property type="entry name" value="MCP_transmembrane"/>
</dbReference>
<keyword evidence="5" id="KW-0677">Repeat</keyword>
<keyword evidence="11" id="KW-1185">Reference proteome</keyword>
<proteinExistence type="inferred from homology"/>
<sequence>MAQAAAAPPAMASDITQQPKAPATGFVKLAKDVFAGTCGGIAVTAVGHPFDTIKVRLQCQSMEKPIYAGVVDCAKKTVQWEGLPGLYKGVMSPLAGQMFFRASLFGAFGESKRWLATNADGTTRALRTADYYKAGAITGFIAAFTEGPIDFYKSQIQVQIIRSKADPAYRPPYTTVSACVQATIRENGFKGPFQGLGATILRNTPANAVYLGTFEVLKGAAAKQLGCKSNADLPAWAVLSSAALGAFGYWFAIFPVDVIKSSMQTDNIIKGQRRFPDMVTAAKLLWAEGGIKRFYKGFSPCLIRAAPANGAMLYTVDKVTHMLNKE</sequence>
<dbReference type="PANTHER" id="PTHR45624">
    <property type="entry name" value="MITOCHONDRIAL BASIC AMINO ACIDS TRANSPORTER-RELATED"/>
    <property type="match status" value="1"/>
</dbReference>
<dbReference type="Gene3D" id="1.50.40.10">
    <property type="entry name" value="Mitochondrial carrier domain"/>
    <property type="match status" value="1"/>
</dbReference>
<dbReference type="PANTHER" id="PTHR45624:SF24">
    <property type="entry name" value="MITOCHONDRIAL SUBSTRATE CARRIER FAMILY PROTEIN G"/>
    <property type="match status" value="1"/>
</dbReference>
<evidence type="ECO:0000256" key="8">
    <source>
        <dbReference type="ARBA" id="ARBA00023136"/>
    </source>
</evidence>
<evidence type="ECO:0000256" key="1">
    <source>
        <dbReference type="ARBA" id="ARBA00004225"/>
    </source>
</evidence>
<dbReference type="Pfam" id="PF00153">
    <property type="entry name" value="Mito_carr"/>
    <property type="match status" value="3"/>
</dbReference>
<dbReference type="GO" id="GO:0031966">
    <property type="term" value="C:mitochondrial membrane"/>
    <property type="evidence" value="ECO:0007669"/>
    <property type="project" value="UniProtKB-SubCell"/>
</dbReference>
<reference evidence="10 11" key="1">
    <citation type="submission" date="2016-10" db="EMBL/GenBank/DDBJ databases">
        <authorList>
            <person name="Cai Z."/>
        </authorList>
    </citation>
    <scope>NUCLEOTIDE SEQUENCE [LARGE SCALE GENOMIC DNA]</scope>
</reference>
<keyword evidence="3 9" id="KW-0813">Transport</keyword>
<organism evidence="10 11">
    <name type="scientific">Tetradesmus obliquus</name>
    <name type="common">Green alga</name>
    <name type="synonym">Acutodesmus obliquus</name>
    <dbReference type="NCBI Taxonomy" id="3088"/>
    <lineage>
        <taxon>Eukaryota</taxon>
        <taxon>Viridiplantae</taxon>
        <taxon>Chlorophyta</taxon>
        <taxon>core chlorophytes</taxon>
        <taxon>Chlorophyceae</taxon>
        <taxon>CS clade</taxon>
        <taxon>Sphaeropleales</taxon>
        <taxon>Scenedesmaceae</taxon>
        <taxon>Tetradesmus</taxon>
    </lineage>
</organism>